<protein>
    <submittedName>
        <fullName evidence="2">Copper amine oxidase N-terminal domain-containing protein</fullName>
    </submittedName>
</protein>
<dbReference type="Gene3D" id="3.30.457.10">
    <property type="entry name" value="Copper amine oxidase-like, N-terminal domain"/>
    <property type="match status" value="1"/>
</dbReference>
<accession>A0A1X7GX50</accession>
<dbReference type="RefSeq" id="WP_208918204.1">
    <property type="nucleotide sequence ID" value="NZ_LT840184.1"/>
</dbReference>
<dbReference type="Proteomes" id="UP000192940">
    <property type="component" value="Chromosome I"/>
</dbReference>
<dbReference type="InterPro" id="IPR012854">
    <property type="entry name" value="Cu_amine_oxidase-like_N"/>
</dbReference>
<evidence type="ECO:0000259" key="1">
    <source>
        <dbReference type="Pfam" id="PF07833"/>
    </source>
</evidence>
<proteinExistence type="predicted"/>
<organism evidence="2 3">
    <name type="scientific">Paenibacillus uliginis N3/975</name>
    <dbReference type="NCBI Taxonomy" id="1313296"/>
    <lineage>
        <taxon>Bacteria</taxon>
        <taxon>Bacillati</taxon>
        <taxon>Bacillota</taxon>
        <taxon>Bacilli</taxon>
        <taxon>Bacillales</taxon>
        <taxon>Paenibacillaceae</taxon>
        <taxon>Paenibacillus</taxon>
    </lineage>
</organism>
<dbReference type="SUPFAM" id="SSF55383">
    <property type="entry name" value="Copper amine oxidase, domain N"/>
    <property type="match status" value="1"/>
</dbReference>
<dbReference type="STRING" id="1313296.SAMN05661091_1227"/>
<dbReference type="InterPro" id="IPR036582">
    <property type="entry name" value="Mao_N_sf"/>
</dbReference>
<sequence length="358" mass="39857">MKKLLGSFIAAALISSVIHISDSSSSASAASSAVLSLRTDEQIVELDTDPVIKNGNPFLPVYMLREWSGMKLKWDQKSRSVTVWSDGEQYVMKNGSRTVVNGEKKITLDTAVYIVHGRAMIPASLLEQITGAEVEWDKDLQAIMVKSNGKRPIAVADNRPDVKLFGMDEKDGVFEGLVLEAAGKRHKYNWETPLSWKDVPQMTVQDLNKDGKSEVVVILNQGSGTGLHVQEIHVVNPVNFKEIPVESLEDTIKKRVSTQLKKDGDMLHVTVDIKGSQNNVNMHIPDFDYVDQTEMGFGAVMYYAVENNKLVLRTGGNVSISAFIGDLEITYGLNNGQYVAEKVQFIPFEEYKQYIQEQ</sequence>
<evidence type="ECO:0000313" key="2">
    <source>
        <dbReference type="EMBL" id="SMF75605.1"/>
    </source>
</evidence>
<gene>
    <name evidence="2" type="ORF">SAMN05661091_1227</name>
</gene>
<dbReference type="AlphaFoldDB" id="A0A1X7GX50"/>
<name>A0A1X7GX50_9BACL</name>
<dbReference type="Pfam" id="PF07833">
    <property type="entry name" value="Cu_amine_oxidN1"/>
    <property type="match status" value="1"/>
</dbReference>
<reference evidence="2 3" key="1">
    <citation type="submission" date="2017-04" db="EMBL/GenBank/DDBJ databases">
        <authorList>
            <person name="Afonso C.L."/>
            <person name="Miller P.J."/>
            <person name="Scott M.A."/>
            <person name="Spackman E."/>
            <person name="Goraichik I."/>
            <person name="Dimitrov K.M."/>
            <person name="Suarez D.L."/>
            <person name="Swayne D.E."/>
        </authorList>
    </citation>
    <scope>NUCLEOTIDE SEQUENCE [LARGE SCALE GENOMIC DNA]</scope>
    <source>
        <strain evidence="2 3">N3/975</strain>
    </source>
</reference>
<dbReference type="EMBL" id="LT840184">
    <property type="protein sequence ID" value="SMF75605.1"/>
    <property type="molecule type" value="Genomic_DNA"/>
</dbReference>
<keyword evidence="3" id="KW-1185">Reference proteome</keyword>
<feature type="domain" description="Copper amine oxidase-like N-terminal" evidence="1">
    <location>
        <begin position="41"/>
        <end position="143"/>
    </location>
</feature>
<evidence type="ECO:0000313" key="3">
    <source>
        <dbReference type="Proteomes" id="UP000192940"/>
    </source>
</evidence>